<sequence>MERRKVNKIKEQETPLLENGEVNVISTTFNLKSDRANIALLFFLYTLQGIPLGLSAAIPMILQNRGVSYKQQAEFSFVNWPFSLKLLWAPIVDSMFSYRFGRRKTWLIPTQYLIGAFMLLLSSYVDIWLGDNNTSPNIGVLTLLFFSLNFLAATQDIAVDGWALTMLKKRNVGHASTCNSVGQTTGFFLSYVLFMALESPSFCNSYLKSVPNDKGIVSLSGFLVFWGWVFIATTTIVAVLKKETEIKDSDHEIVPERDLKTAYTSLLEILKLKPVQILVVILLTCKVGFSATDSVMTLKLVEAGIPKEKLGLMAVPLIPLQIALPLVISKYTTGPRPMDLFVKAIPFRLLFGFVAAFLVWVTPTIVPDALAGLPFMYYALLLICYALHQICVYCMFVSIMAFFARISDPKVGGTYMTLLNTLSNLGGNWPATVALWLVDPLTWKECAGGAEHANNFCRDSLEQELCQSKGGKCTTVLDGYYVETLICAVVGFIWLAWARSKIKKIQSYTDADWKLSKRGR</sequence>
<dbReference type="GO" id="GO:0008521">
    <property type="term" value="F:acetyl-CoA transmembrane transporter activity"/>
    <property type="evidence" value="ECO:0007669"/>
    <property type="project" value="InterPro"/>
</dbReference>
<dbReference type="FunFam" id="1.20.1250.20:FF:000695">
    <property type="entry name" value="Predicted protein"/>
    <property type="match status" value="1"/>
</dbReference>
<keyword evidence="7" id="KW-1185">Reference proteome</keyword>
<dbReference type="OrthoDB" id="6415790at2759"/>
<organism evidence="6 7">
    <name type="scientific">Oryctes borbonicus</name>
    <dbReference type="NCBI Taxonomy" id="1629725"/>
    <lineage>
        <taxon>Eukaryota</taxon>
        <taxon>Metazoa</taxon>
        <taxon>Ecdysozoa</taxon>
        <taxon>Arthropoda</taxon>
        <taxon>Hexapoda</taxon>
        <taxon>Insecta</taxon>
        <taxon>Pterygota</taxon>
        <taxon>Neoptera</taxon>
        <taxon>Endopterygota</taxon>
        <taxon>Coleoptera</taxon>
        <taxon>Polyphaga</taxon>
        <taxon>Scarabaeiformia</taxon>
        <taxon>Scarabaeidae</taxon>
        <taxon>Dynastinae</taxon>
        <taxon>Oryctes</taxon>
    </lineage>
</organism>
<dbReference type="SUPFAM" id="SSF103473">
    <property type="entry name" value="MFS general substrate transporter"/>
    <property type="match status" value="1"/>
</dbReference>
<dbReference type="Proteomes" id="UP000051574">
    <property type="component" value="Unassembled WGS sequence"/>
</dbReference>
<comment type="caution">
    <text evidence="6">The sequence shown here is derived from an EMBL/GenBank/DDBJ whole genome shotgun (WGS) entry which is preliminary data.</text>
</comment>
<feature type="transmembrane region" description="Helical" evidence="5">
    <location>
        <begin position="340"/>
        <end position="363"/>
    </location>
</feature>
<dbReference type="GO" id="GO:0035348">
    <property type="term" value="P:acetyl-CoA transmembrane transport"/>
    <property type="evidence" value="ECO:0007669"/>
    <property type="project" value="InterPro"/>
</dbReference>
<accession>A0A0T6B7S0</accession>
<name>A0A0T6B7S0_9SCAR</name>
<dbReference type="PANTHER" id="PTHR12778">
    <property type="entry name" value="SOLUTE CARRIER FAMILY 33 ACETYL-COA TRANSPORTER -RELATED"/>
    <property type="match status" value="1"/>
</dbReference>
<gene>
    <name evidence="6" type="ORF">AMK59_4132</name>
</gene>
<evidence type="ECO:0000313" key="7">
    <source>
        <dbReference type="Proteomes" id="UP000051574"/>
    </source>
</evidence>
<feature type="transmembrane region" description="Helical" evidence="5">
    <location>
        <begin position="38"/>
        <end position="62"/>
    </location>
</feature>
<dbReference type="GO" id="GO:0016020">
    <property type="term" value="C:membrane"/>
    <property type="evidence" value="ECO:0007669"/>
    <property type="project" value="UniProtKB-SubCell"/>
</dbReference>
<feature type="transmembrane region" description="Helical" evidence="5">
    <location>
        <begin position="375"/>
        <end position="403"/>
    </location>
</feature>
<evidence type="ECO:0008006" key="8">
    <source>
        <dbReference type="Google" id="ProtNLM"/>
    </source>
</evidence>
<proteinExistence type="predicted"/>
<evidence type="ECO:0000313" key="6">
    <source>
        <dbReference type="EMBL" id="KRT82887.1"/>
    </source>
</evidence>
<dbReference type="InterPro" id="IPR024371">
    <property type="entry name" value="AcetylCoA_trans_1-like"/>
</dbReference>
<protein>
    <recommendedName>
        <fullName evidence="8">Membrane transporter</fullName>
    </recommendedName>
</protein>
<keyword evidence="4 5" id="KW-0472">Membrane</keyword>
<evidence type="ECO:0000256" key="5">
    <source>
        <dbReference type="SAM" id="Phobius"/>
    </source>
</evidence>
<feature type="transmembrane region" description="Helical" evidence="5">
    <location>
        <begin position="175"/>
        <end position="196"/>
    </location>
</feature>
<dbReference type="InterPro" id="IPR036259">
    <property type="entry name" value="MFS_trans_sf"/>
</dbReference>
<evidence type="ECO:0000256" key="1">
    <source>
        <dbReference type="ARBA" id="ARBA00004141"/>
    </source>
</evidence>
<feature type="transmembrane region" description="Helical" evidence="5">
    <location>
        <begin position="415"/>
        <end position="438"/>
    </location>
</feature>
<dbReference type="EMBL" id="LJIG01009534">
    <property type="protein sequence ID" value="KRT82887.1"/>
    <property type="molecule type" value="Genomic_DNA"/>
</dbReference>
<evidence type="ECO:0000256" key="3">
    <source>
        <dbReference type="ARBA" id="ARBA00022989"/>
    </source>
</evidence>
<dbReference type="Gene3D" id="1.20.1250.20">
    <property type="entry name" value="MFS general substrate transporter like domains"/>
    <property type="match status" value="1"/>
</dbReference>
<dbReference type="InterPro" id="IPR004752">
    <property type="entry name" value="AmpG_permease/AT-1"/>
</dbReference>
<dbReference type="Pfam" id="PF13000">
    <property type="entry name" value="Acatn"/>
    <property type="match status" value="2"/>
</dbReference>
<feature type="transmembrane region" description="Helical" evidence="5">
    <location>
        <begin position="136"/>
        <end position="154"/>
    </location>
</feature>
<feature type="transmembrane region" description="Helical" evidence="5">
    <location>
        <begin position="82"/>
        <end position="100"/>
    </location>
</feature>
<evidence type="ECO:0000256" key="2">
    <source>
        <dbReference type="ARBA" id="ARBA00022692"/>
    </source>
</evidence>
<comment type="subcellular location">
    <subcellularLocation>
        <location evidence="1">Membrane</location>
        <topology evidence="1">Multi-pass membrane protein</topology>
    </subcellularLocation>
</comment>
<evidence type="ECO:0000256" key="4">
    <source>
        <dbReference type="ARBA" id="ARBA00023136"/>
    </source>
</evidence>
<dbReference type="PANTHER" id="PTHR12778:SF9">
    <property type="entry name" value="ACETYL-COENZYME A TRANSPORTER 1"/>
    <property type="match status" value="1"/>
</dbReference>
<feature type="transmembrane region" description="Helical" evidence="5">
    <location>
        <begin position="479"/>
        <end position="497"/>
    </location>
</feature>
<reference evidence="6 7" key="1">
    <citation type="submission" date="2015-09" db="EMBL/GenBank/DDBJ databases">
        <title>Draft genome of the scarab beetle Oryctes borbonicus.</title>
        <authorList>
            <person name="Meyer J.M."/>
            <person name="Markov G.V."/>
            <person name="Baskaran P."/>
            <person name="Herrmann M."/>
            <person name="Sommer R.J."/>
            <person name="Roedelsperger C."/>
        </authorList>
    </citation>
    <scope>NUCLEOTIDE SEQUENCE [LARGE SCALE GENOMIC DNA]</scope>
    <source>
        <strain evidence="6">OB123</strain>
        <tissue evidence="6">Whole animal</tissue>
    </source>
</reference>
<keyword evidence="3 5" id="KW-1133">Transmembrane helix</keyword>
<feature type="transmembrane region" description="Helical" evidence="5">
    <location>
        <begin position="216"/>
        <end position="240"/>
    </location>
</feature>
<keyword evidence="2 5" id="KW-0812">Transmembrane</keyword>
<feature type="transmembrane region" description="Helical" evidence="5">
    <location>
        <begin position="112"/>
        <end position="130"/>
    </location>
</feature>
<dbReference type="AlphaFoldDB" id="A0A0T6B7S0"/>